<proteinExistence type="predicted"/>
<feature type="compositionally biased region" description="Polar residues" evidence="1">
    <location>
        <begin position="1"/>
        <end position="15"/>
    </location>
</feature>
<dbReference type="Proteomes" id="UP001214441">
    <property type="component" value="Unassembled WGS sequence"/>
</dbReference>
<name>A0ABT7A4P1_9ACTN</name>
<evidence type="ECO:0000256" key="1">
    <source>
        <dbReference type="SAM" id="MobiDB-lite"/>
    </source>
</evidence>
<feature type="region of interest" description="Disordered" evidence="1">
    <location>
        <begin position="1"/>
        <end position="20"/>
    </location>
</feature>
<organism evidence="2 3">
    <name type="scientific">Streptomyces iconiensis</name>
    <dbReference type="NCBI Taxonomy" id="1384038"/>
    <lineage>
        <taxon>Bacteria</taxon>
        <taxon>Bacillati</taxon>
        <taxon>Actinomycetota</taxon>
        <taxon>Actinomycetes</taxon>
        <taxon>Kitasatosporales</taxon>
        <taxon>Streptomycetaceae</taxon>
        <taxon>Streptomyces</taxon>
    </lineage>
</organism>
<evidence type="ECO:0000313" key="3">
    <source>
        <dbReference type="Proteomes" id="UP001214441"/>
    </source>
</evidence>
<protein>
    <submittedName>
        <fullName evidence="2">Uncharacterized protein</fullName>
    </submittedName>
</protein>
<reference evidence="2 3" key="1">
    <citation type="submission" date="2023-05" db="EMBL/GenBank/DDBJ databases">
        <title>Streptantibioticus silvisoli sp. nov., acidotolerant actinomycetes 1 from pine litter.</title>
        <authorList>
            <person name="Swiecimska M."/>
            <person name="Golinska P."/>
            <person name="Sangal V."/>
            <person name="Wachnowicz B."/>
            <person name="Goodfellow M."/>
        </authorList>
    </citation>
    <scope>NUCLEOTIDE SEQUENCE [LARGE SCALE GENOMIC DNA]</scope>
    <source>
        <strain evidence="2 3">DSM 42109</strain>
    </source>
</reference>
<accession>A0ABT7A4P1</accession>
<dbReference type="EMBL" id="JANCPR020000032">
    <property type="protein sequence ID" value="MDJ1135776.1"/>
    <property type="molecule type" value="Genomic_DNA"/>
</dbReference>
<keyword evidence="3" id="KW-1185">Reference proteome</keyword>
<comment type="caution">
    <text evidence="2">The sequence shown here is derived from an EMBL/GenBank/DDBJ whole genome shotgun (WGS) entry which is preliminary data.</text>
</comment>
<gene>
    <name evidence="2" type="ORF">NMN56_028275</name>
</gene>
<evidence type="ECO:0000313" key="2">
    <source>
        <dbReference type="EMBL" id="MDJ1135776.1"/>
    </source>
</evidence>
<sequence>MWQQAGHSGPSSLGTGTPFRAGAAVGAHAGGRAGAAADGGIDACARLRLAAPVTAIGPSAVDPATGRRPLRLLAPLCKLRAY</sequence>
<dbReference type="RefSeq" id="WP_274046469.1">
    <property type="nucleotide sequence ID" value="NZ_JANCPR020000032.1"/>
</dbReference>